<accession>A0ABT6WBE2</accession>
<dbReference type="InterPro" id="IPR001733">
    <property type="entry name" value="Peptidase_S26B"/>
</dbReference>
<evidence type="ECO:0000313" key="1">
    <source>
        <dbReference type="EMBL" id="MDI6097034.1"/>
    </source>
</evidence>
<dbReference type="PRINTS" id="PR00728">
    <property type="entry name" value="SIGNALPTASE"/>
</dbReference>
<gene>
    <name evidence="1" type="ORF">QLQ12_00235</name>
</gene>
<dbReference type="EMBL" id="JASCTH010000001">
    <property type="protein sequence ID" value="MDI6097034.1"/>
    <property type="molecule type" value="Genomic_DNA"/>
</dbReference>
<dbReference type="Proteomes" id="UP001241758">
    <property type="component" value="Unassembled WGS sequence"/>
</dbReference>
<sequence>MLLAATLGPLMMSVGWFSVVVTSGSMAPHYRPGDLVVARPVDAAGLHPGQAVLVENPAEPGGLLLHRMIRHNADGTLVTKGDANAAEDTAAVPATAVRALPRWRVRYIALPRLWVREGAYVPLVLTGAALAALAVVAASSTAPGRRLPPGDRFEPEFRGLRERLPSAFAAVSILAVPLLIRLPAVEAVYVSTSSTASDSFTTGTVTFGANSPAGAIITATGATPGSYERRCVRVSYTGSLPALVRLYVPAGGITGTGLAPYLALQIRSGTGTAANCSDFTAATNDYNGTGYNAAGLRDLTKTLATLGTDYATGAGGWNAASGTTRTYEVFWMLLPNNDAASLNVTFTLTWEGRS</sequence>
<evidence type="ECO:0008006" key="3">
    <source>
        <dbReference type="Google" id="ProtNLM"/>
    </source>
</evidence>
<name>A0ABT6WBE2_9ACTN</name>
<evidence type="ECO:0000313" key="2">
    <source>
        <dbReference type="Proteomes" id="UP001241758"/>
    </source>
</evidence>
<dbReference type="CDD" id="cd06462">
    <property type="entry name" value="Peptidase_S24_S26"/>
    <property type="match status" value="1"/>
</dbReference>
<proteinExistence type="predicted"/>
<organism evidence="1 2">
    <name type="scientific">Actinoplanes sandaracinus</name>
    <dbReference type="NCBI Taxonomy" id="3045177"/>
    <lineage>
        <taxon>Bacteria</taxon>
        <taxon>Bacillati</taxon>
        <taxon>Actinomycetota</taxon>
        <taxon>Actinomycetes</taxon>
        <taxon>Micromonosporales</taxon>
        <taxon>Micromonosporaceae</taxon>
        <taxon>Actinoplanes</taxon>
    </lineage>
</organism>
<comment type="caution">
    <text evidence="1">The sequence shown here is derived from an EMBL/GenBank/DDBJ whole genome shotgun (WGS) entry which is preliminary data.</text>
</comment>
<dbReference type="RefSeq" id="WP_282756191.1">
    <property type="nucleotide sequence ID" value="NZ_JASCTH010000001.1"/>
</dbReference>
<keyword evidence="2" id="KW-1185">Reference proteome</keyword>
<reference evidence="1 2" key="1">
    <citation type="submission" date="2023-05" db="EMBL/GenBank/DDBJ databases">
        <title>Actinoplanes sp. NEAU-A12 genome sequencing.</title>
        <authorList>
            <person name="Wang Z.-S."/>
        </authorList>
    </citation>
    <scope>NUCLEOTIDE SEQUENCE [LARGE SCALE GENOMIC DNA]</scope>
    <source>
        <strain evidence="1 2">NEAU-A12</strain>
    </source>
</reference>
<protein>
    <recommendedName>
        <fullName evidence="3">Signal peptidase I</fullName>
    </recommendedName>
</protein>